<evidence type="ECO:0000256" key="1">
    <source>
        <dbReference type="ARBA" id="ARBA00010552"/>
    </source>
</evidence>
<dbReference type="NCBIfam" id="TIGR00004">
    <property type="entry name" value="Rid family detoxifying hydrolase"/>
    <property type="match status" value="1"/>
</dbReference>
<proteinExistence type="inferred from homology"/>
<evidence type="ECO:0000313" key="2">
    <source>
        <dbReference type="EMBL" id="MBA4692764.1"/>
    </source>
</evidence>
<dbReference type="InterPro" id="IPR006175">
    <property type="entry name" value="YjgF/YER057c/UK114"/>
</dbReference>
<accession>A0A838XVY7</accession>
<dbReference type="InterPro" id="IPR006056">
    <property type="entry name" value="RidA"/>
</dbReference>
<dbReference type="PANTHER" id="PTHR11803:SF39">
    <property type="entry name" value="2-IMINOBUTANOATE_2-IMINOPROPANOATE DEAMINASE"/>
    <property type="match status" value="1"/>
</dbReference>
<dbReference type="PROSITE" id="PS01094">
    <property type="entry name" value="UPF0076"/>
    <property type="match status" value="1"/>
</dbReference>
<dbReference type="SUPFAM" id="SSF55298">
    <property type="entry name" value="YjgF-like"/>
    <property type="match status" value="1"/>
</dbReference>
<dbReference type="AlphaFoldDB" id="A0A838XVY7"/>
<sequence>MKKQIFTNKAPAAIGPYSQAIQWGDVVFISGQIPLIASSGELNNETFYDQASQVIDNLEAICIEAGGRLDNILKLTIFLTDLKKFDEVNEIMSKRFSEPFPARATIEVSKLPKGVDIEIDAILSIEV</sequence>
<dbReference type="Pfam" id="PF01042">
    <property type="entry name" value="Ribonuc_L-PSP"/>
    <property type="match status" value="1"/>
</dbReference>
<evidence type="ECO:0000313" key="3">
    <source>
        <dbReference type="Proteomes" id="UP000551848"/>
    </source>
</evidence>
<comment type="similarity">
    <text evidence="1">Belongs to the RutC family.</text>
</comment>
<dbReference type="PANTHER" id="PTHR11803">
    <property type="entry name" value="2-IMINOBUTANOATE/2-IMINOPROPANOATE DEAMINASE RIDA"/>
    <property type="match status" value="1"/>
</dbReference>
<dbReference type="EMBL" id="JACETL010000037">
    <property type="protein sequence ID" value="MBA4692764.1"/>
    <property type="molecule type" value="Genomic_DNA"/>
</dbReference>
<gene>
    <name evidence="2" type="ORF">H2072_03360</name>
</gene>
<organism evidence="2 3">
    <name type="scientific">SAR86 cluster bacterium</name>
    <dbReference type="NCBI Taxonomy" id="2030880"/>
    <lineage>
        <taxon>Bacteria</taxon>
        <taxon>Pseudomonadati</taxon>
        <taxon>Pseudomonadota</taxon>
        <taxon>Gammaproteobacteria</taxon>
        <taxon>SAR86 cluster</taxon>
    </lineage>
</organism>
<comment type="caution">
    <text evidence="2">The sequence shown here is derived from an EMBL/GenBank/DDBJ whole genome shotgun (WGS) entry which is preliminary data.</text>
</comment>
<dbReference type="GO" id="GO:0005829">
    <property type="term" value="C:cytosol"/>
    <property type="evidence" value="ECO:0007669"/>
    <property type="project" value="TreeGrafter"/>
</dbReference>
<reference evidence="2 3" key="1">
    <citation type="submission" date="2020-06" db="EMBL/GenBank/DDBJ databases">
        <title>Dysbiosis in marine aquaculture revealed through microbiome analysis: reverse ecology for environmental sustainability.</title>
        <authorList>
            <person name="Haro-Moreno J.M."/>
            <person name="Coutinho F.H."/>
            <person name="Zaragoza-Solas A."/>
            <person name="Picazo A."/>
            <person name="Almagro-Moreno S."/>
            <person name="Lopez-Perez M."/>
        </authorList>
    </citation>
    <scope>NUCLEOTIDE SEQUENCE [LARGE SCALE GENOMIC DNA]</scope>
    <source>
        <strain evidence="2">MCMED-G41</strain>
    </source>
</reference>
<dbReference type="Proteomes" id="UP000551848">
    <property type="component" value="Unassembled WGS sequence"/>
</dbReference>
<dbReference type="FunFam" id="3.30.1330.40:FF:000001">
    <property type="entry name" value="L-PSP family endoribonuclease"/>
    <property type="match status" value="1"/>
</dbReference>
<dbReference type="GO" id="GO:0019239">
    <property type="term" value="F:deaminase activity"/>
    <property type="evidence" value="ECO:0007669"/>
    <property type="project" value="TreeGrafter"/>
</dbReference>
<name>A0A838XVY7_9GAMM</name>
<dbReference type="InterPro" id="IPR019897">
    <property type="entry name" value="RidA_CS"/>
</dbReference>
<protein>
    <submittedName>
        <fullName evidence="2">RidA family protein</fullName>
    </submittedName>
</protein>
<dbReference type="Gene3D" id="3.30.1330.40">
    <property type="entry name" value="RutC-like"/>
    <property type="match status" value="1"/>
</dbReference>
<dbReference type="CDD" id="cd00448">
    <property type="entry name" value="YjgF_YER057c_UK114_family"/>
    <property type="match status" value="1"/>
</dbReference>
<dbReference type="InterPro" id="IPR035959">
    <property type="entry name" value="RutC-like_sf"/>
</dbReference>